<evidence type="ECO:0000313" key="3">
    <source>
        <dbReference type="Proteomes" id="UP001447857"/>
    </source>
</evidence>
<sequence length="89" mass="10099">MTHTILFKDISPSLGTRDLGAKIRLSIIDKIETNEKVYLDFEGVDVVTNSFANECFSKLKDNITLDVFRSKITFLNTNDFVQRVIISAL</sequence>
<evidence type="ECO:0000259" key="1">
    <source>
        <dbReference type="Pfam" id="PF14213"/>
    </source>
</evidence>
<protein>
    <submittedName>
        <fullName evidence="2">STAS-like domain-containing protein</fullName>
    </submittedName>
</protein>
<keyword evidence="3" id="KW-1185">Reference proteome</keyword>
<feature type="domain" description="DUF4325" evidence="1">
    <location>
        <begin position="20"/>
        <end position="79"/>
    </location>
</feature>
<dbReference type="Pfam" id="PF14213">
    <property type="entry name" value="DUF4325"/>
    <property type="match status" value="1"/>
</dbReference>
<organism evidence="2 3">
    <name type="scientific">Flavobacterium ginsenosidimutans</name>
    <dbReference type="NCBI Taxonomy" id="687844"/>
    <lineage>
        <taxon>Bacteria</taxon>
        <taxon>Pseudomonadati</taxon>
        <taxon>Bacteroidota</taxon>
        <taxon>Flavobacteriia</taxon>
        <taxon>Flavobacteriales</taxon>
        <taxon>Flavobacteriaceae</taxon>
        <taxon>Flavobacterium</taxon>
    </lineage>
</organism>
<evidence type="ECO:0000313" key="2">
    <source>
        <dbReference type="EMBL" id="WXK51596.1"/>
    </source>
</evidence>
<dbReference type="Proteomes" id="UP001447857">
    <property type="component" value="Chromosome"/>
</dbReference>
<name>A0ABZ2QFF4_9FLAO</name>
<proteinExistence type="predicted"/>
<dbReference type="EMBL" id="CP147988">
    <property type="protein sequence ID" value="WXK51596.1"/>
    <property type="molecule type" value="Genomic_DNA"/>
</dbReference>
<dbReference type="InterPro" id="IPR025474">
    <property type="entry name" value="DUF4325"/>
</dbReference>
<accession>A0ABZ2QFF4</accession>
<dbReference type="RefSeq" id="WP_111288498.1">
    <property type="nucleotide sequence ID" value="NZ_CP147988.1"/>
</dbReference>
<gene>
    <name evidence="2" type="ORF">V6624_08130</name>
</gene>
<reference evidence="2 3" key="1">
    <citation type="submission" date="2024-02" db="EMBL/GenBank/DDBJ databases">
        <title>complete genome of Flavobacterium ginsenosidimutans Str. YTB16.</title>
        <authorList>
            <person name="Wang Q."/>
        </authorList>
    </citation>
    <scope>NUCLEOTIDE SEQUENCE [LARGE SCALE GENOMIC DNA]</scope>
    <source>
        <strain evidence="2 3">YTB16</strain>
    </source>
</reference>